<dbReference type="EMBL" id="SGJB01000007">
    <property type="protein sequence ID" value="TQQ84812.1"/>
    <property type="molecule type" value="Genomic_DNA"/>
</dbReference>
<organism evidence="2 3">
    <name type="scientific">Peptacetobacter hominis</name>
    <dbReference type="NCBI Taxonomy" id="2743610"/>
    <lineage>
        <taxon>Bacteria</taxon>
        <taxon>Bacillati</taxon>
        <taxon>Bacillota</taxon>
        <taxon>Clostridia</taxon>
        <taxon>Peptostreptococcales</taxon>
        <taxon>Peptostreptococcaceae</taxon>
        <taxon>Peptacetobacter</taxon>
    </lineage>
</organism>
<comment type="caution">
    <text evidence="2">The sequence shown here is derived from an EMBL/GenBank/DDBJ whole genome shotgun (WGS) entry which is preliminary data.</text>
</comment>
<sequence>MLEKIISKTSVYTHLTIEGWSDEKNSLFDKIMNNNAKVYRIFRYISYSMIPIIIFSYLVAFGKYEFVILNIDIVMVLVLIILLFIFLSYTISKNNSDSINYPSLDLKELNFYKILKLILLFIVIYFFVN</sequence>
<name>A0A544QVT7_9FIRM</name>
<dbReference type="Proteomes" id="UP000317863">
    <property type="component" value="Unassembled WGS sequence"/>
</dbReference>
<proteinExistence type="predicted"/>
<evidence type="ECO:0000256" key="1">
    <source>
        <dbReference type="SAM" id="Phobius"/>
    </source>
</evidence>
<keyword evidence="1" id="KW-1133">Transmembrane helix</keyword>
<keyword evidence="3" id="KW-1185">Reference proteome</keyword>
<feature type="transmembrane region" description="Helical" evidence="1">
    <location>
        <begin position="41"/>
        <end position="60"/>
    </location>
</feature>
<keyword evidence="1" id="KW-0472">Membrane</keyword>
<dbReference type="AlphaFoldDB" id="A0A544QVT7"/>
<protein>
    <submittedName>
        <fullName evidence="2">Uncharacterized protein</fullName>
    </submittedName>
</protein>
<evidence type="ECO:0000313" key="3">
    <source>
        <dbReference type="Proteomes" id="UP000317863"/>
    </source>
</evidence>
<gene>
    <name evidence="2" type="ORF">EXD82_05255</name>
</gene>
<evidence type="ECO:0000313" key="2">
    <source>
        <dbReference type="EMBL" id="TQQ84812.1"/>
    </source>
</evidence>
<keyword evidence="1" id="KW-0812">Transmembrane</keyword>
<accession>A0A544QVT7</accession>
<feature type="transmembrane region" description="Helical" evidence="1">
    <location>
        <begin position="66"/>
        <end position="89"/>
    </location>
</feature>
<reference evidence="2 3" key="1">
    <citation type="submission" date="2019-02" db="EMBL/GenBank/DDBJ databases">
        <title>Peptostreptococcaceae bacterium ZHW00191 nov., a new bacterium isolated from the human gut.</title>
        <authorList>
            <person name="Zhou H.-W."/>
            <person name="Chen X.-J."/>
        </authorList>
    </citation>
    <scope>NUCLEOTIDE SEQUENCE [LARGE SCALE GENOMIC DNA]</scope>
    <source>
        <strain evidence="2 3">ZHW00191</strain>
    </source>
</reference>
<feature type="transmembrane region" description="Helical" evidence="1">
    <location>
        <begin position="110"/>
        <end position="128"/>
    </location>
</feature>